<comment type="cofactor">
    <cofactor evidence="2 11">
        <name>pyridoxal 5'-phosphate</name>
        <dbReference type="ChEBI" id="CHEBI:597326"/>
    </cofactor>
</comment>
<evidence type="ECO:0000256" key="3">
    <source>
        <dbReference type="ARBA" id="ARBA00004810"/>
    </source>
</evidence>
<evidence type="ECO:0000256" key="1">
    <source>
        <dbReference type="ARBA" id="ARBA00001274"/>
    </source>
</evidence>
<dbReference type="Gene3D" id="3.40.50.1100">
    <property type="match status" value="2"/>
</dbReference>
<organism evidence="13 14">
    <name type="scientific">SAR86 cluster bacterium</name>
    <dbReference type="NCBI Taxonomy" id="2030880"/>
    <lineage>
        <taxon>Bacteria</taxon>
        <taxon>Pseudomonadati</taxon>
        <taxon>Pseudomonadota</taxon>
        <taxon>Gammaproteobacteria</taxon>
        <taxon>SAR86 cluster</taxon>
    </lineage>
</organism>
<dbReference type="CDD" id="cd04906">
    <property type="entry name" value="ACT_ThrD-I_1"/>
    <property type="match status" value="1"/>
</dbReference>
<dbReference type="PANTHER" id="PTHR48078">
    <property type="entry name" value="THREONINE DEHYDRATASE, MITOCHONDRIAL-RELATED"/>
    <property type="match status" value="1"/>
</dbReference>
<gene>
    <name evidence="11 13" type="primary">ilvA</name>
    <name evidence="13" type="ORF">EVA98_00135</name>
</gene>
<comment type="caution">
    <text evidence="13">The sequence shown here is derived from an EMBL/GenBank/DDBJ whole genome shotgun (WGS) entry which is preliminary data.</text>
</comment>
<dbReference type="CDD" id="cd01562">
    <property type="entry name" value="Thr-dehyd"/>
    <property type="match status" value="1"/>
</dbReference>
<dbReference type="InterPro" id="IPR050147">
    <property type="entry name" value="Ser/Thr_Dehydratase"/>
</dbReference>
<dbReference type="InterPro" id="IPR001721">
    <property type="entry name" value="TD_ACT-like"/>
</dbReference>
<dbReference type="AlphaFoldDB" id="A0A520MVA9"/>
<dbReference type="GO" id="GO:0006565">
    <property type="term" value="P:L-serine catabolic process"/>
    <property type="evidence" value="ECO:0007669"/>
    <property type="project" value="TreeGrafter"/>
</dbReference>
<evidence type="ECO:0000313" key="14">
    <source>
        <dbReference type="Proteomes" id="UP000316449"/>
    </source>
</evidence>
<dbReference type="Gene3D" id="3.40.1020.10">
    <property type="entry name" value="Biosynthetic Threonine Deaminase, Domain 3"/>
    <property type="match status" value="1"/>
</dbReference>
<dbReference type="EMBL" id="SHBK01000001">
    <property type="protein sequence ID" value="RZO25168.1"/>
    <property type="molecule type" value="Genomic_DNA"/>
</dbReference>
<dbReference type="Proteomes" id="UP000316449">
    <property type="component" value="Unassembled WGS sequence"/>
</dbReference>
<evidence type="ECO:0000256" key="2">
    <source>
        <dbReference type="ARBA" id="ARBA00001933"/>
    </source>
</evidence>
<dbReference type="NCBIfam" id="NF006674">
    <property type="entry name" value="PRK09224.1"/>
    <property type="match status" value="1"/>
</dbReference>
<dbReference type="SUPFAM" id="SSF53686">
    <property type="entry name" value="Tryptophan synthase beta subunit-like PLP-dependent enzymes"/>
    <property type="match status" value="1"/>
</dbReference>
<dbReference type="GO" id="GO:0004794">
    <property type="term" value="F:threonine deaminase activity"/>
    <property type="evidence" value="ECO:0007669"/>
    <property type="project" value="UniProtKB-UniRule"/>
</dbReference>
<dbReference type="Pfam" id="PF00291">
    <property type="entry name" value="PALP"/>
    <property type="match status" value="1"/>
</dbReference>
<comment type="catalytic activity">
    <reaction evidence="1 11">
        <text>L-threonine = 2-oxobutanoate + NH4(+)</text>
        <dbReference type="Rhea" id="RHEA:22108"/>
        <dbReference type="ChEBI" id="CHEBI:16763"/>
        <dbReference type="ChEBI" id="CHEBI:28938"/>
        <dbReference type="ChEBI" id="CHEBI:57926"/>
        <dbReference type="EC" id="4.3.1.19"/>
    </reaction>
</comment>
<reference evidence="13 14" key="1">
    <citation type="submission" date="2019-02" db="EMBL/GenBank/DDBJ databases">
        <title>Prokaryotic population dynamics and viral predation in marine succession experiment using metagenomics: the confinement effect.</title>
        <authorList>
            <person name="Haro-Moreno J.M."/>
            <person name="Rodriguez-Valera F."/>
            <person name="Lopez-Perez M."/>
        </authorList>
    </citation>
    <scope>NUCLEOTIDE SEQUENCE [LARGE SCALE GENOMIC DNA]</scope>
    <source>
        <strain evidence="13">MED-G165</strain>
    </source>
</reference>
<dbReference type="InterPro" id="IPR001926">
    <property type="entry name" value="TrpB-like_PALP"/>
</dbReference>
<dbReference type="EC" id="4.3.1.19" evidence="11"/>
<name>A0A520MVA9_9GAMM</name>
<evidence type="ECO:0000256" key="7">
    <source>
        <dbReference type="ARBA" id="ARBA00022737"/>
    </source>
</evidence>
<dbReference type="SUPFAM" id="SSF55021">
    <property type="entry name" value="ACT-like"/>
    <property type="match status" value="2"/>
</dbReference>
<evidence type="ECO:0000256" key="4">
    <source>
        <dbReference type="ARBA" id="ARBA00010869"/>
    </source>
</evidence>
<evidence type="ECO:0000256" key="8">
    <source>
        <dbReference type="ARBA" id="ARBA00022898"/>
    </source>
</evidence>
<dbReference type="InterPro" id="IPR045865">
    <property type="entry name" value="ACT-like_dom_sf"/>
</dbReference>
<sequence length="515" mass="57319">MRLKIKKSGSYKSSKKYLDLIAKSKVYDVAEKTPITFAGNLSSKLENEVYLKREDMQPIFSFKIRGAYNKIANLSSQQQKNGVLTASAGNHAQGVANACKKLKVPCLIVMPLTTPEIKIKSVKRFGSKVLLHGDNFDQASKRAMQMAKEQKLEFIEAFDDPLTIAGQGTVGKEILDEDHNLDVIFVPVGGGGLLAGVSAWTAQTQNKTKVYGVEVEDSACLAEAIKADKRVRLREVGLFADGVAVERIGKHNFDVIRECVDGVITVSIDELCAAVKDIFEDTRVLSEPAGALALAGLKKYASKISNKRLLAISSGANVNFERLSYIVERSEVGENREKLLSIKIPEKPGSFLKLCKVFGRSQITEFNYRFANKIDAHVLVGIKTENEDAFKKIKAKLSKSQFKFTDLTKNQISNDHLRHMVGGHKSVISERDTERLYRCQFPVRPGALMGFLKDFGSKWNISLFHYRNLGAAFANVLIGIEDKSKSKDALEKHLKSLDYSFVEETDNTAYMEFLR</sequence>
<dbReference type="GO" id="GO:0006567">
    <property type="term" value="P:L-threonine catabolic process"/>
    <property type="evidence" value="ECO:0007669"/>
    <property type="project" value="TreeGrafter"/>
</dbReference>
<proteinExistence type="inferred from homology"/>
<evidence type="ECO:0000256" key="5">
    <source>
        <dbReference type="ARBA" id="ARBA00022605"/>
    </source>
</evidence>
<comment type="subunit">
    <text evidence="11">Homotetramer.</text>
</comment>
<dbReference type="InterPro" id="IPR005787">
    <property type="entry name" value="Thr_deHydtase_biosynth"/>
</dbReference>
<dbReference type="PROSITE" id="PS51672">
    <property type="entry name" value="ACT_LIKE"/>
    <property type="match status" value="2"/>
</dbReference>
<keyword evidence="8 11" id="KW-0663">Pyridoxal phosphate</keyword>
<dbReference type="UniPathway" id="UPA00047">
    <property type="reaction ID" value="UER00054"/>
</dbReference>
<evidence type="ECO:0000259" key="12">
    <source>
        <dbReference type="PROSITE" id="PS51672"/>
    </source>
</evidence>
<dbReference type="InterPro" id="IPR036052">
    <property type="entry name" value="TrpB-like_PALP_sf"/>
</dbReference>
<dbReference type="InterPro" id="IPR038110">
    <property type="entry name" value="TD_ACT-like_sf"/>
</dbReference>
<protein>
    <recommendedName>
        <fullName evidence="11">L-threonine dehydratase</fullName>
        <ecNumber evidence="11">4.3.1.19</ecNumber>
    </recommendedName>
    <alternativeName>
        <fullName evidence="11">Threonine deaminase</fullName>
    </alternativeName>
</protein>
<feature type="domain" description="ACT-like" evidence="12">
    <location>
        <begin position="338"/>
        <end position="409"/>
    </location>
</feature>
<dbReference type="GO" id="GO:0009097">
    <property type="term" value="P:isoleucine biosynthetic process"/>
    <property type="evidence" value="ECO:0007669"/>
    <property type="project" value="UniProtKB-UniRule"/>
</dbReference>
<dbReference type="NCBIfam" id="TIGR01124">
    <property type="entry name" value="ilvA_2Cterm"/>
    <property type="match status" value="1"/>
</dbReference>
<evidence type="ECO:0000256" key="10">
    <source>
        <dbReference type="ARBA" id="ARBA00023304"/>
    </source>
</evidence>
<accession>A0A520MVA9</accession>
<evidence type="ECO:0000256" key="11">
    <source>
        <dbReference type="RuleBase" id="RU362012"/>
    </source>
</evidence>
<dbReference type="CDD" id="cd04907">
    <property type="entry name" value="ACT_ThrD-I_2"/>
    <property type="match status" value="1"/>
</dbReference>
<keyword evidence="5 11" id="KW-0028">Amino-acid biosynthesis</keyword>
<keyword evidence="10 11" id="KW-0100">Branched-chain amino acid biosynthesis</keyword>
<comment type="similarity">
    <text evidence="4 11">Belongs to the serine/threonine dehydratase family.</text>
</comment>
<keyword evidence="9 11" id="KW-0456">Lyase</keyword>
<comment type="function">
    <text evidence="11">Catalyzes the anaerobic formation of alpha-ketobutyrate and ammonia from threonine in a two-step reaction. The first step involved a dehydration of threonine and a production of enamine intermediates (aminocrotonate), which tautomerizes to its imine form (iminobutyrate). Both intermediates are unstable and short-lived. The second step is the nonenzymatic hydrolysis of the enamine/imine intermediates to form 2-ketobutyrate and free ammonia. In the low water environment of the cell, the second step is accelerated by RidA.</text>
</comment>
<dbReference type="FunFam" id="3.40.50.1100:FF:000005">
    <property type="entry name" value="Threonine dehydratase catabolic"/>
    <property type="match status" value="1"/>
</dbReference>
<keyword evidence="6 11" id="KW-0412">Isoleucine biosynthesis</keyword>
<dbReference type="GO" id="GO:0003941">
    <property type="term" value="F:L-serine ammonia-lyase activity"/>
    <property type="evidence" value="ECO:0007669"/>
    <property type="project" value="TreeGrafter"/>
</dbReference>
<dbReference type="PANTHER" id="PTHR48078:SF11">
    <property type="entry name" value="THREONINE DEHYDRATASE, MITOCHONDRIAL"/>
    <property type="match status" value="1"/>
</dbReference>
<dbReference type="Pfam" id="PF00585">
    <property type="entry name" value="Thr_dehydrat_C"/>
    <property type="match status" value="2"/>
</dbReference>
<evidence type="ECO:0000256" key="9">
    <source>
        <dbReference type="ARBA" id="ARBA00023239"/>
    </source>
</evidence>
<keyword evidence="7" id="KW-0677">Repeat</keyword>
<evidence type="ECO:0000256" key="6">
    <source>
        <dbReference type="ARBA" id="ARBA00022624"/>
    </source>
</evidence>
<comment type="pathway">
    <text evidence="3 11">Amino-acid biosynthesis; L-isoleucine biosynthesis; 2-oxobutanoate from L-threonine: step 1/1.</text>
</comment>
<evidence type="ECO:0000313" key="13">
    <source>
        <dbReference type="EMBL" id="RZO25168.1"/>
    </source>
</evidence>
<feature type="domain" description="ACT-like" evidence="12">
    <location>
        <begin position="435"/>
        <end position="506"/>
    </location>
</feature>